<feature type="region of interest" description="Disordered" evidence="1">
    <location>
        <begin position="1"/>
        <end position="21"/>
    </location>
</feature>
<organism evidence="2 3">
    <name type="scientific">Glycomyces terrestris</name>
    <dbReference type="NCBI Taxonomy" id="2493553"/>
    <lineage>
        <taxon>Bacteria</taxon>
        <taxon>Bacillati</taxon>
        <taxon>Actinomycetota</taxon>
        <taxon>Actinomycetes</taxon>
        <taxon>Glycomycetales</taxon>
        <taxon>Glycomycetaceae</taxon>
        <taxon>Glycomyces</taxon>
    </lineage>
</organism>
<proteinExistence type="predicted"/>
<reference evidence="2 3" key="1">
    <citation type="submission" date="2018-12" db="EMBL/GenBank/DDBJ databases">
        <title>Glycomyces sp. YIM 121974 draft genome.</title>
        <authorList>
            <person name="Li Q."/>
        </authorList>
    </citation>
    <scope>NUCLEOTIDE SEQUENCE [LARGE SCALE GENOMIC DNA]</scope>
    <source>
        <strain evidence="2 3">YIM 121974</strain>
    </source>
</reference>
<sequence length="111" mass="12821">MGWFGRRKKKQGDGTLDRASDNGDLRHLVEFINTRTGVEAYVEPKTTVTETTVMLIAFDGEWTRRRVDGPAGAFALGRKHNIPVYEVAKVGYPQRKRDFDARKKLERQRRQ</sequence>
<evidence type="ECO:0000313" key="2">
    <source>
        <dbReference type="EMBL" id="RRS02104.1"/>
    </source>
</evidence>
<dbReference type="Proteomes" id="UP000277256">
    <property type="component" value="Unassembled WGS sequence"/>
</dbReference>
<dbReference type="OrthoDB" id="5192422at2"/>
<accession>A0A426V5C6</accession>
<feature type="compositionally biased region" description="Basic and acidic residues" evidence="1">
    <location>
        <begin position="11"/>
        <end position="21"/>
    </location>
</feature>
<protein>
    <submittedName>
        <fullName evidence="2">Oxidoreductase</fullName>
    </submittedName>
</protein>
<keyword evidence="3" id="KW-1185">Reference proteome</keyword>
<evidence type="ECO:0000313" key="3">
    <source>
        <dbReference type="Proteomes" id="UP000277256"/>
    </source>
</evidence>
<feature type="compositionally biased region" description="Basic residues" evidence="1">
    <location>
        <begin position="1"/>
        <end position="10"/>
    </location>
</feature>
<dbReference type="AlphaFoldDB" id="A0A426V5C6"/>
<dbReference type="EMBL" id="RSEB01000001">
    <property type="protein sequence ID" value="RRS02104.1"/>
    <property type="molecule type" value="Genomic_DNA"/>
</dbReference>
<gene>
    <name evidence="2" type="ORF">EIW28_05055</name>
</gene>
<name>A0A426V5C6_9ACTN</name>
<comment type="caution">
    <text evidence="2">The sequence shown here is derived from an EMBL/GenBank/DDBJ whole genome shotgun (WGS) entry which is preliminary data.</text>
</comment>
<dbReference type="RefSeq" id="WP_125246579.1">
    <property type="nucleotide sequence ID" value="NZ_RSEB01000001.1"/>
</dbReference>
<evidence type="ECO:0000256" key="1">
    <source>
        <dbReference type="SAM" id="MobiDB-lite"/>
    </source>
</evidence>